<evidence type="ECO:0000256" key="1">
    <source>
        <dbReference type="ARBA" id="ARBA00005791"/>
    </source>
</evidence>
<dbReference type="PANTHER" id="PTHR13887">
    <property type="entry name" value="GLUTATHIONE S-TRANSFERASE KAPPA"/>
    <property type="match status" value="1"/>
</dbReference>
<keyword evidence="6" id="KW-0472">Membrane</keyword>
<dbReference type="SUPFAM" id="SSF52833">
    <property type="entry name" value="Thioredoxin-like"/>
    <property type="match status" value="1"/>
</dbReference>
<dbReference type="Gene3D" id="3.40.30.10">
    <property type="entry name" value="Glutaredoxin"/>
    <property type="match status" value="1"/>
</dbReference>
<accession>A0A2H0UC96</accession>
<reference evidence="9" key="1">
    <citation type="submission" date="2017-09" db="EMBL/GenBank/DDBJ databases">
        <title>Depth-based differentiation of microbial function through sediment-hosted aquifers and enrichment of novel symbionts in the deep terrestrial subsurface.</title>
        <authorList>
            <person name="Probst A.J."/>
            <person name="Ladd B."/>
            <person name="Jarett J.K."/>
            <person name="Geller-Mcgrath D.E."/>
            <person name="Sieber C.M.K."/>
            <person name="Emerson J.B."/>
            <person name="Anantharaman K."/>
            <person name="Thomas B.C."/>
            <person name="Malmstrom R."/>
            <person name="Stieglmeier M."/>
            <person name="Klingl A."/>
            <person name="Woyke T."/>
            <person name="Ryan C.M."/>
            <person name="Banfield J.F."/>
        </authorList>
    </citation>
    <scope>NUCLEOTIDE SEQUENCE [LARGE SCALE GENOMIC DNA]</scope>
</reference>
<evidence type="ECO:0000313" key="9">
    <source>
        <dbReference type="Proteomes" id="UP000231192"/>
    </source>
</evidence>
<keyword evidence="2" id="KW-0732">Signal</keyword>
<dbReference type="InterPro" id="IPR012336">
    <property type="entry name" value="Thioredoxin-like_fold"/>
</dbReference>
<sequence>MKLRMESETKQNNLFVPAAIVLAGALIGGAVYFGIRSSNGANVFSPQGEEFTGDLEQMMPITSEDHIRGNPNAPVIIVEYSDTECPFCKSFHPTMQRVMEEYGDKVAWVYRHFPLDQIHSKADTEAEATECAAELGGNAAFWKYLDRLFEVTPSNNNLDPAELPKIAQYVGLDVQEFNTCLASGKYAQHVENETQNAVATGGNGTPWSIVVAANGKKYPLSGAQPYEVVKQLIELALQEK</sequence>
<evidence type="ECO:0000256" key="4">
    <source>
        <dbReference type="ARBA" id="ARBA00023157"/>
    </source>
</evidence>
<keyword evidence="4" id="KW-1015">Disulfide bond</keyword>
<feature type="transmembrane region" description="Helical" evidence="6">
    <location>
        <begin position="12"/>
        <end position="35"/>
    </location>
</feature>
<dbReference type="PANTHER" id="PTHR13887:SF14">
    <property type="entry name" value="DISULFIDE BOND FORMATION PROTEIN D"/>
    <property type="match status" value="1"/>
</dbReference>
<dbReference type="Proteomes" id="UP000231192">
    <property type="component" value="Unassembled WGS sequence"/>
</dbReference>
<organism evidence="8 9">
    <name type="scientific">Candidatus Kaiserbacteria bacterium CG10_big_fil_rev_8_21_14_0_10_51_14</name>
    <dbReference type="NCBI Taxonomy" id="1974610"/>
    <lineage>
        <taxon>Bacteria</taxon>
        <taxon>Candidatus Kaiseribacteriota</taxon>
    </lineage>
</organism>
<dbReference type="Pfam" id="PF13462">
    <property type="entry name" value="Thioredoxin_4"/>
    <property type="match status" value="1"/>
</dbReference>
<evidence type="ECO:0000256" key="2">
    <source>
        <dbReference type="ARBA" id="ARBA00022729"/>
    </source>
</evidence>
<protein>
    <submittedName>
        <fullName evidence="8">Disulfide bond formation protein DsbA</fullName>
    </submittedName>
</protein>
<evidence type="ECO:0000313" key="8">
    <source>
        <dbReference type="EMBL" id="PIR84039.1"/>
    </source>
</evidence>
<evidence type="ECO:0000256" key="6">
    <source>
        <dbReference type="SAM" id="Phobius"/>
    </source>
</evidence>
<feature type="domain" description="Thioredoxin" evidence="7">
    <location>
        <begin position="37"/>
        <end position="238"/>
    </location>
</feature>
<comment type="similarity">
    <text evidence="1">Belongs to the thioredoxin family. DsbA subfamily.</text>
</comment>
<comment type="caution">
    <text evidence="8">The sequence shown here is derived from an EMBL/GenBank/DDBJ whole genome shotgun (WGS) entry which is preliminary data.</text>
</comment>
<dbReference type="GO" id="GO:0016491">
    <property type="term" value="F:oxidoreductase activity"/>
    <property type="evidence" value="ECO:0007669"/>
    <property type="project" value="UniProtKB-KW"/>
</dbReference>
<dbReference type="EMBL" id="PFBK01000003">
    <property type="protein sequence ID" value="PIR84039.1"/>
    <property type="molecule type" value="Genomic_DNA"/>
</dbReference>
<evidence type="ECO:0000256" key="3">
    <source>
        <dbReference type="ARBA" id="ARBA00023002"/>
    </source>
</evidence>
<keyword evidence="6" id="KW-0812">Transmembrane</keyword>
<dbReference type="InterPro" id="IPR036249">
    <property type="entry name" value="Thioredoxin-like_sf"/>
</dbReference>
<dbReference type="InterPro" id="IPR013766">
    <property type="entry name" value="Thioredoxin_domain"/>
</dbReference>
<gene>
    <name evidence="8" type="ORF">COU18_01375</name>
</gene>
<keyword evidence="3" id="KW-0560">Oxidoreductase</keyword>
<evidence type="ECO:0000256" key="5">
    <source>
        <dbReference type="ARBA" id="ARBA00023284"/>
    </source>
</evidence>
<dbReference type="PROSITE" id="PS51352">
    <property type="entry name" value="THIOREDOXIN_2"/>
    <property type="match status" value="1"/>
</dbReference>
<evidence type="ECO:0000259" key="7">
    <source>
        <dbReference type="PROSITE" id="PS51352"/>
    </source>
</evidence>
<keyword evidence="5" id="KW-0676">Redox-active center</keyword>
<name>A0A2H0UC96_9BACT</name>
<keyword evidence="6" id="KW-1133">Transmembrane helix</keyword>
<dbReference type="AlphaFoldDB" id="A0A2H0UC96"/>
<proteinExistence type="inferred from homology"/>